<evidence type="ECO:0000313" key="3">
    <source>
        <dbReference type="EMBL" id="MPC53910.1"/>
    </source>
</evidence>
<feature type="compositionally biased region" description="Low complexity" evidence="1">
    <location>
        <begin position="91"/>
        <end position="112"/>
    </location>
</feature>
<dbReference type="CDD" id="cd06257">
    <property type="entry name" value="DnaJ"/>
    <property type="match status" value="1"/>
</dbReference>
<dbReference type="Pfam" id="PF00226">
    <property type="entry name" value="DnaJ"/>
    <property type="match status" value="1"/>
</dbReference>
<evidence type="ECO:0000313" key="4">
    <source>
        <dbReference type="Proteomes" id="UP000324222"/>
    </source>
</evidence>
<dbReference type="InterPro" id="IPR050817">
    <property type="entry name" value="DjlA_DnaK_co-chaperone"/>
</dbReference>
<evidence type="ECO:0000256" key="1">
    <source>
        <dbReference type="SAM" id="MobiDB-lite"/>
    </source>
</evidence>
<evidence type="ECO:0000259" key="2">
    <source>
        <dbReference type="PROSITE" id="PS50076"/>
    </source>
</evidence>
<dbReference type="SUPFAM" id="SSF46565">
    <property type="entry name" value="Chaperone J-domain"/>
    <property type="match status" value="1"/>
</dbReference>
<feature type="domain" description="J" evidence="2">
    <location>
        <begin position="6"/>
        <end position="72"/>
    </location>
</feature>
<dbReference type="PANTHER" id="PTHR24074">
    <property type="entry name" value="CO-CHAPERONE PROTEIN DJLA"/>
    <property type="match status" value="1"/>
</dbReference>
<dbReference type="PRINTS" id="PR00625">
    <property type="entry name" value="JDOMAIN"/>
</dbReference>
<feature type="compositionally biased region" description="Basic residues" evidence="1">
    <location>
        <begin position="128"/>
        <end position="137"/>
    </location>
</feature>
<organism evidence="3 4">
    <name type="scientific">Portunus trituberculatus</name>
    <name type="common">Swimming crab</name>
    <name type="synonym">Neptunus trituberculatus</name>
    <dbReference type="NCBI Taxonomy" id="210409"/>
    <lineage>
        <taxon>Eukaryota</taxon>
        <taxon>Metazoa</taxon>
        <taxon>Ecdysozoa</taxon>
        <taxon>Arthropoda</taxon>
        <taxon>Crustacea</taxon>
        <taxon>Multicrustacea</taxon>
        <taxon>Malacostraca</taxon>
        <taxon>Eumalacostraca</taxon>
        <taxon>Eucarida</taxon>
        <taxon>Decapoda</taxon>
        <taxon>Pleocyemata</taxon>
        <taxon>Brachyura</taxon>
        <taxon>Eubrachyura</taxon>
        <taxon>Portunoidea</taxon>
        <taxon>Portunidae</taxon>
        <taxon>Portuninae</taxon>
        <taxon>Portunus</taxon>
    </lineage>
</organism>
<dbReference type="EMBL" id="VSRR010011973">
    <property type="protein sequence ID" value="MPC53910.1"/>
    <property type="molecule type" value="Genomic_DNA"/>
</dbReference>
<sequence>MTHKADYYEVLGVAKDDTTGAIKKQFRRLALVTHPDKNPHDVQGATVKFQLLQRAADTLSDPDKRARHDATLRGNRPHRGPQAQDTKAKASSNSSSSRKFSFSSPSSQSFTFKYKGTGAGEVSAKEKSARKRRRQRQNRKEQRQQDQDARTNWG</sequence>
<reference evidence="3 4" key="1">
    <citation type="submission" date="2019-05" db="EMBL/GenBank/DDBJ databases">
        <title>Another draft genome of Portunus trituberculatus and its Hox gene families provides insights of decapod evolution.</title>
        <authorList>
            <person name="Jeong J.-H."/>
            <person name="Song I."/>
            <person name="Kim S."/>
            <person name="Choi T."/>
            <person name="Kim D."/>
            <person name="Ryu S."/>
            <person name="Kim W."/>
        </authorList>
    </citation>
    <scope>NUCLEOTIDE SEQUENCE [LARGE SCALE GENOMIC DNA]</scope>
    <source>
        <tissue evidence="3">Muscle</tissue>
    </source>
</reference>
<feature type="compositionally biased region" description="Basic and acidic residues" evidence="1">
    <location>
        <begin position="61"/>
        <end position="71"/>
    </location>
</feature>
<dbReference type="Gene3D" id="1.10.287.110">
    <property type="entry name" value="DnaJ domain"/>
    <property type="match status" value="1"/>
</dbReference>
<dbReference type="AlphaFoldDB" id="A0A5B7G1J2"/>
<comment type="caution">
    <text evidence="3">The sequence shown here is derived from an EMBL/GenBank/DDBJ whole genome shotgun (WGS) entry which is preliminary data.</text>
</comment>
<dbReference type="PROSITE" id="PS50076">
    <property type="entry name" value="DNAJ_2"/>
    <property type="match status" value="1"/>
</dbReference>
<name>A0A5B7G1J2_PORTR</name>
<feature type="compositionally biased region" description="Basic and acidic residues" evidence="1">
    <location>
        <begin position="138"/>
        <end position="154"/>
    </location>
</feature>
<proteinExistence type="predicted"/>
<dbReference type="InterPro" id="IPR036869">
    <property type="entry name" value="J_dom_sf"/>
</dbReference>
<keyword evidence="4" id="KW-1185">Reference proteome</keyword>
<dbReference type="InterPro" id="IPR001623">
    <property type="entry name" value="DnaJ_domain"/>
</dbReference>
<feature type="region of interest" description="Disordered" evidence="1">
    <location>
        <begin position="56"/>
        <end position="154"/>
    </location>
</feature>
<dbReference type="SMART" id="SM00271">
    <property type="entry name" value="DnaJ"/>
    <property type="match status" value="1"/>
</dbReference>
<accession>A0A5B7G1J2</accession>
<gene>
    <name evidence="3" type="ORF">E2C01_047813</name>
</gene>
<dbReference type="Proteomes" id="UP000324222">
    <property type="component" value="Unassembled WGS sequence"/>
</dbReference>
<protein>
    <submittedName>
        <fullName evidence="3">DnAJ-like protein</fullName>
    </submittedName>
</protein>